<dbReference type="Gene3D" id="1.10.1220.10">
    <property type="entry name" value="Met repressor-like"/>
    <property type="match status" value="1"/>
</dbReference>
<accession>D2EEI5</accession>
<dbReference type="InterPro" id="IPR050486">
    <property type="entry name" value="Mannose-1P_guanyltransferase"/>
</dbReference>
<dbReference type="CDD" id="cd04181">
    <property type="entry name" value="NTP_transferase"/>
    <property type="match status" value="1"/>
</dbReference>
<proteinExistence type="predicted"/>
<evidence type="ECO:0000313" key="3">
    <source>
        <dbReference type="Proteomes" id="UP000009375"/>
    </source>
</evidence>
<dbReference type="InterPro" id="IPR005835">
    <property type="entry name" value="NTP_transferase_dom"/>
</dbReference>
<dbReference type="Pfam" id="PF00483">
    <property type="entry name" value="NTP_transferase"/>
    <property type="match status" value="1"/>
</dbReference>
<dbReference type="EMBL" id="GG730040">
    <property type="protein sequence ID" value="EEZ93203.1"/>
    <property type="molecule type" value="Genomic_DNA"/>
</dbReference>
<dbReference type="SUPFAM" id="SSF53448">
    <property type="entry name" value="Nucleotide-diphospho-sugar transferases"/>
    <property type="match status" value="1"/>
</dbReference>
<evidence type="ECO:0000313" key="2">
    <source>
        <dbReference type="EMBL" id="EEZ93203.1"/>
    </source>
</evidence>
<gene>
    <name evidence="2" type="ORF">BJBARM4_0127</name>
</gene>
<dbReference type="InterPro" id="IPR029044">
    <property type="entry name" value="Nucleotide-diphossugar_trans"/>
</dbReference>
<dbReference type="CDD" id="cd22231">
    <property type="entry name" value="RHH_NikR_HicB-like"/>
    <property type="match status" value="1"/>
</dbReference>
<organism evidence="2 3">
    <name type="scientific">Candidatus Parvarchaeum acidiphilum ARMAN-4</name>
    <dbReference type="NCBI Taxonomy" id="662760"/>
    <lineage>
        <taxon>Archaea</taxon>
        <taxon>Candidatus Parvarchaeota</taxon>
        <taxon>Candidatus Parvarchaeum</taxon>
    </lineage>
</organism>
<evidence type="ECO:0000259" key="1">
    <source>
        <dbReference type="Pfam" id="PF00483"/>
    </source>
</evidence>
<dbReference type="GO" id="GO:0006355">
    <property type="term" value="P:regulation of DNA-templated transcription"/>
    <property type="evidence" value="ECO:0007669"/>
    <property type="project" value="InterPro"/>
</dbReference>
<dbReference type="GO" id="GO:0016740">
    <property type="term" value="F:transferase activity"/>
    <property type="evidence" value="ECO:0007669"/>
    <property type="project" value="UniProtKB-KW"/>
</dbReference>
<name>D2EEI5_PARA4</name>
<reference evidence="2 3" key="1">
    <citation type="journal article" date="2010" name="Proc. Natl. Acad. Sci. U.S.A.">
        <title>Enigmatic, ultrasmall, uncultivated Archaea.</title>
        <authorList>
            <person name="Baker B.J."/>
            <person name="Comolli L.R."/>
            <person name="Dick G.J."/>
            <person name="Hauser L.J."/>
            <person name="Hyatt D."/>
            <person name="Dill B.D."/>
            <person name="Land M.L."/>
            <person name="Verberkmoes N.C."/>
            <person name="Hettich R.L."/>
            <person name="Banfield J.F."/>
        </authorList>
    </citation>
    <scope>NUCLEOTIDE SEQUENCE [LARGE SCALE GENOMIC DNA]</scope>
</reference>
<dbReference type="PANTHER" id="PTHR22572">
    <property type="entry name" value="SUGAR-1-PHOSPHATE GUANYL TRANSFERASE"/>
    <property type="match status" value="1"/>
</dbReference>
<dbReference type="Gene3D" id="3.90.550.10">
    <property type="entry name" value="Spore Coat Polysaccharide Biosynthesis Protein SpsA, Chain A"/>
    <property type="match status" value="1"/>
</dbReference>
<protein>
    <submittedName>
        <fullName evidence="2">Nucleotidyl transferase</fullName>
    </submittedName>
</protein>
<feature type="domain" description="Nucleotidyl transferase" evidence="1">
    <location>
        <begin position="49"/>
        <end position="254"/>
    </location>
</feature>
<dbReference type="Proteomes" id="UP000009375">
    <property type="component" value="Unassembled WGS sequence"/>
</dbReference>
<keyword evidence="2" id="KW-0808">Transferase</keyword>
<dbReference type="AlphaFoldDB" id="D2EEI5"/>
<dbReference type="InterPro" id="IPR013321">
    <property type="entry name" value="Arc_rbn_hlx_hlx"/>
</dbReference>
<sequence length="273" mass="31026">MKKRITITINEKTLEKIDKTVDGINIPNRSIAIERFIKEHFEPNKNKMALILAGGSGTRLRPLTYEIPKPMMLVNGRPILEHIIEQLKKAEFVDIIISIGYLGSRIKEYFGDGSKFGVRIRYSEETTPVGTGGAIKKNQNLFQEDFIVLNGDNLFDFDLNKIYEFHKKEKAMATIALVLRDGVSQFGVVEMEGNKIVKFIEKPKIEQVSHLVNAGIYVINPAFLSFIPSGESNISNVFEKVVEKRIIDGFIYSGKWLPCDSIELYEKAIKNWP</sequence>